<dbReference type="Pfam" id="PF06839">
    <property type="entry name" value="Zn_ribbon_GRF"/>
    <property type="match status" value="1"/>
</dbReference>
<organism evidence="6 7">
    <name type="scientific">Chenopodium quinoa</name>
    <name type="common">Quinoa</name>
    <dbReference type="NCBI Taxonomy" id="63459"/>
    <lineage>
        <taxon>Eukaryota</taxon>
        <taxon>Viridiplantae</taxon>
        <taxon>Streptophyta</taxon>
        <taxon>Embryophyta</taxon>
        <taxon>Tracheophyta</taxon>
        <taxon>Spermatophyta</taxon>
        <taxon>Magnoliopsida</taxon>
        <taxon>eudicotyledons</taxon>
        <taxon>Gunneridae</taxon>
        <taxon>Pentapetalae</taxon>
        <taxon>Caryophyllales</taxon>
        <taxon>Chenopodiaceae</taxon>
        <taxon>Chenopodioideae</taxon>
        <taxon>Atripliceae</taxon>
        <taxon>Chenopodium</taxon>
    </lineage>
</organism>
<dbReference type="EnsemblPlants" id="AUR62032063-RA">
    <property type="protein sequence ID" value="AUR62032063-RA:cds"/>
    <property type="gene ID" value="AUR62032063"/>
</dbReference>
<reference evidence="6" key="1">
    <citation type="journal article" date="2017" name="Nature">
        <title>The genome of Chenopodium quinoa.</title>
        <authorList>
            <person name="Jarvis D.E."/>
            <person name="Ho Y.S."/>
            <person name="Lightfoot D.J."/>
            <person name="Schmoeckel S.M."/>
            <person name="Li B."/>
            <person name="Borm T.J.A."/>
            <person name="Ohyanagi H."/>
            <person name="Mineta K."/>
            <person name="Michell C.T."/>
            <person name="Saber N."/>
            <person name="Kharbatia N.M."/>
            <person name="Rupper R.R."/>
            <person name="Sharp A.R."/>
            <person name="Dally N."/>
            <person name="Boughton B.A."/>
            <person name="Woo Y.H."/>
            <person name="Gao G."/>
            <person name="Schijlen E.G.W.M."/>
            <person name="Guo X."/>
            <person name="Momin A.A."/>
            <person name="Negrao S."/>
            <person name="Al-Babili S."/>
            <person name="Gehring C."/>
            <person name="Roessner U."/>
            <person name="Jung C."/>
            <person name="Murphy K."/>
            <person name="Arold S.T."/>
            <person name="Gojobori T."/>
            <person name="van der Linden C.G."/>
            <person name="van Loo E.N."/>
            <person name="Jellen E.N."/>
            <person name="Maughan P.J."/>
            <person name="Tester M."/>
        </authorList>
    </citation>
    <scope>NUCLEOTIDE SEQUENCE [LARGE SCALE GENOMIC DNA]</scope>
    <source>
        <strain evidence="6">cv. PI 614886</strain>
    </source>
</reference>
<evidence type="ECO:0000256" key="1">
    <source>
        <dbReference type="ARBA" id="ARBA00022723"/>
    </source>
</evidence>
<dbReference type="GO" id="GO:0008270">
    <property type="term" value="F:zinc ion binding"/>
    <property type="evidence" value="ECO:0007669"/>
    <property type="project" value="UniProtKB-KW"/>
</dbReference>
<evidence type="ECO:0000313" key="6">
    <source>
        <dbReference type="EnsemblPlants" id="AUR62032063-RA:cds"/>
    </source>
</evidence>
<evidence type="ECO:0000259" key="5">
    <source>
        <dbReference type="Pfam" id="PF06839"/>
    </source>
</evidence>
<feature type="domain" description="GRF-type" evidence="5">
    <location>
        <begin position="26"/>
        <end position="54"/>
    </location>
</feature>
<keyword evidence="4" id="KW-1133">Transmembrane helix</keyword>
<proteinExistence type="predicted"/>
<sequence>MGSRRQIGSSGSTSCRSFGWSSPKLKCRCGVEAIIRTVRNGDNASMKFYGCPKWLEQLKKVEKNLGMKEDELNDTKMELCHTRMELMKASRNEKNFSIALFVSWIFFAFRSFSVFEGMLVMLCV</sequence>
<keyword evidence="4" id="KW-0812">Transmembrane</keyword>
<dbReference type="InterPro" id="IPR010666">
    <property type="entry name" value="Znf_GRF"/>
</dbReference>
<evidence type="ECO:0000313" key="7">
    <source>
        <dbReference type="Proteomes" id="UP000596660"/>
    </source>
</evidence>
<reference evidence="6" key="2">
    <citation type="submission" date="2021-03" db="UniProtKB">
        <authorList>
            <consortium name="EnsemblPlants"/>
        </authorList>
    </citation>
    <scope>IDENTIFICATION</scope>
</reference>
<feature type="transmembrane region" description="Helical" evidence="4">
    <location>
        <begin position="96"/>
        <end position="115"/>
    </location>
</feature>
<dbReference type="AlphaFoldDB" id="A0A803MMA1"/>
<keyword evidence="4" id="KW-0472">Membrane</keyword>
<evidence type="ECO:0000256" key="2">
    <source>
        <dbReference type="ARBA" id="ARBA00022771"/>
    </source>
</evidence>
<keyword evidence="3" id="KW-0862">Zinc</keyword>
<evidence type="ECO:0000256" key="4">
    <source>
        <dbReference type="SAM" id="Phobius"/>
    </source>
</evidence>
<dbReference type="Gramene" id="AUR62032063-RA">
    <property type="protein sequence ID" value="AUR62032063-RA:cds"/>
    <property type="gene ID" value="AUR62032063"/>
</dbReference>
<evidence type="ECO:0000256" key="3">
    <source>
        <dbReference type="ARBA" id="ARBA00022833"/>
    </source>
</evidence>
<dbReference type="Proteomes" id="UP000596660">
    <property type="component" value="Unplaced"/>
</dbReference>
<name>A0A803MMA1_CHEQI</name>
<accession>A0A803MMA1</accession>
<keyword evidence="1" id="KW-0479">Metal-binding</keyword>
<protein>
    <recommendedName>
        <fullName evidence="5">GRF-type domain-containing protein</fullName>
    </recommendedName>
</protein>
<keyword evidence="2" id="KW-0863">Zinc-finger</keyword>
<keyword evidence="7" id="KW-1185">Reference proteome</keyword>